<organism evidence="1 2">
    <name type="scientific">Streptomyces yaanensis</name>
    <dbReference type="NCBI Taxonomy" id="1142239"/>
    <lineage>
        <taxon>Bacteria</taxon>
        <taxon>Bacillati</taxon>
        <taxon>Actinomycetota</taxon>
        <taxon>Actinomycetes</taxon>
        <taxon>Kitasatosporales</taxon>
        <taxon>Streptomycetaceae</taxon>
        <taxon>Streptomyces</taxon>
    </lineage>
</organism>
<sequence length="156" mass="17823">MTSEKLNMVEISYTDEILENWTLRIPGEAVYEVYRPVETLERVTVDGRDLILFGSTGVFGRLMVDVASGVVLEKLEGYSDVSLVNTSLEAFNRCLEVFAAKMPLLEIDDEEEAEEVDREIAKGLEEDVRRIDPEAYVENSFWYEIRWSVAIGDFRG</sequence>
<reference evidence="2" key="1">
    <citation type="journal article" date="2019" name="Int. J. Syst. Evol. Microbiol.">
        <title>The Global Catalogue of Microorganisms (GCM) 10K type strain sequencing project: providing services to taxonomists for standard genome sequencing and annotation.</title>
        <authorList>
            <consortium name="The Broad Institute Genomics Platform"/>
            <consortium name="The Broad Institute Genome Sequencing Center for Infectious Disease"/>
            <person name="Wu L."/>
            <person name="Ma J."/>
        </authorList>
    </citation>
    <scope>NUCLEOTIDE SEQUENCE [LARGE SCALE GENOMIC DNA]</scope>
    <source>
        <strain evidence="2">CGMCC 4.7035</strain>
    </source>
</reference>
<gene>
    <name evidence="1" type="ORF">ACFOZ0_31555</name>
</gene>
<comment type="caution">
    <text evidence="1">The sequence shown here is derived from an EMBL/GenBank/DDBJ whole genome shotgun (WGS) entry which is preliminary data.</text>
</comment>
<dbReference type="RefSeq" id="WP_310777316.1">
    <property type="nucleotide sequence ID" value="NZ_JBHRWR010000039.1"/>
</dbReference>
<protein>
    <submittedName>
        <fullName evidence="1">SUKH-4 family immunity protein</fullName>
    </submittedName>
</protein>
<keyword evidence="2" id="KW-1185">Reference proteome</keyword>
<accession>A0ABV7SR04</accession>
<name>A0ABV7SR04_9ACTN</name>
<dbReference type="InterPro" id="IPR025851">
    <property type="entry name" value="SUKH-4"/>
</dbReference>
<evidence type="ECO:0000313" key="1">
    <source>
        <dbReference type="EMBL" id="MFC3577720.1"/>
    </source>
</evidence>
<dbReference type="Proteomes" id="UP001595701">
    <property type="component" value="Unassembled WGS sequence"/>
</dbReference>
<dbReference type="Pfam" id="PF14435">
    <property type="entry name" value="SUKH-4"/>
    <property type="match status" value="1"/>
</dbReference>
<dbReference type="EMBL" id="JBHRWR010000039">
    <property type="protein sequence ID" value="MFC3577720.1"/>
    <property type="molecule type" value="Genomic_DNA"/>
</dbReference>
<evidence type="ECO:0000313" key="2">
    <source>
        <dbReference type="Proteomes" id="UP001595701"/>
    </source>
</evidence>
<proteinExistence type="predicted"/>